<keyword evidence="9" id="KW-0808">Transferase</keyword>
<dbReference type="RefSeq" id="XP_017874441.1">
    <property type="nucleotide sequence ID" value="XM_018018952.1"/>
</dbReference>
<evidence type="ECO:0000256" key="1">
    <source>
        <dbReference type="ARBA" id="ARBA00012513"/>
    </source>
</evidence>
<dbReference type="GO" id="GO:0016301">
    <property type="term" value="F:kinase activity"/>
    <property type="evidence" value="ECO:0007669"/>
    <property type="project" value="UniProtKB-KW"/>
</dbReference>
<dbReference type="PANTHER" id="PTHR11909">
    <property type="entry name" value="CASEIN KINASE-RELATED"/>
    <property type="match status" value="1"/>
</dbReference>
<evidence type="ECO:0000259" key="7">
    <source>
        <dbReference type="PROSITE" id="PS50011"/>
    </source>
</evidence>
<evidence type="ECO:0000256" key="5">
    <source>
        <dbReference type="RuleBase" id="RU000304"/>
    </source>
</evidence>
<evidence type="ECO:0000256" key="4">
    <source>
        <dbReference type="PROSITE-ProRule" id="PRU10141"/>
    </source>
</evidence>
<evidence type="ECO:0000313" key="9">
    <source>
        <dbReference type="RefSeq" id="XP_017874441.1"/>
    </source>
</evidence>
<name>A0ABM1Q4Q5_DROAR</name>
<dbReference type="Gene3D" id="1.10.510.10">
    <property type="entry name" value="Transferase(Phosphotransferase) domain 1"/>
    <property type="match status" value="1"/>
</dbReference>
<reference evidence="9" key="3">
    <citation type="submission" date="2025-08" db="UniProtKB">
        <authorList>
            <consortium name="RefSeq"/>
        </authorList>
    </citation>
    <scope>IDENTIFICATION</scope>
    <source>
        <tissue evidence="9">Whole organism</tissue>
    </source>
</reference>
<dbReference type="SMART" id="SM00220">
    <property type="entry name" value="S_TKc"/>
    <property type="match status" value="1"/>
</dbReference>
<dbReference type="CDD" id="cd14125">
    <property type="entry name" value="STKc_CK1_delta_epsilon"/>
    <property type="match status" value="1"/>
</dbReference>
<protein>
    <recommendedName>
        <fullName evidence="1">non-specific serine/threonine protein kinase</fullName>
        <ecNumber evidence="1">2.7.11.1</ecNumber>
    </recommendedName>
</protein>
<dbReference type="InterPro" id="IPR017441">
    <property type="entry name" value="Protein_kinase_ATP_BS"/>
</dbReference>
<dbReference type="InterPro" id="IPR011009">
    <property type="entry name" value="Kinase-like_dom_sf"/>
</dbReference>
<dbReference type="InterPro" id="IPR008271">
    <property type="entry name" value="Ser/Thr_kinase_AS"/>
</dbReference>
<evidence type="ECO:0000256" key="6">
    <source>
        <dbReference type="SAM" id="MobiDB-lite"/>
    </source>
</evidence>
<dbReference type="EC" id="2.7.11.1" evidence="1"/>
<feature type="domain" description="Protein kinase" evidence="7">
    <location>
        <begin position="9"/>
        <end position="277"/>
    </location>
</feature>
<reference evidence="8" key="2">
    <citation type="journal article" date="2016" name="G3 (Bethesda)">
        <title>Genome Evolution in Three Species of Cactophilic Drosophila.</title>
        <authorList>
            <person name="Sanchez-Flores A."/>
            <person name="Penazola F."/>
            <person name="Carpinteyro-Ponce J."/>
            <person name="Nazario-Yepiz N."/>
            <person name="Abreu-Goodger C."/>
            <person name="Machado C.A."/>
            <person name="Markow T.A."/>
        </authorList>
    </citation>
    <scope>NUCLEOTIDE SEQUENCE [LARGE SCALE GENOMIC DNA]</scope>
</reference>
<keyword evidence="9" id="KW-0418">Kinase</keyword>
<dbReference type="GeneID" id="108621549"/>
<evidence type="ECO:0000256" key="2">
    <source>
        <dbReference type="ARBA" id="ARBA00022741"/>
    </source>
</evidence>
<feature type="region of interest" description="Disordered" evidence="6">
    <location>
        <begin position="388"/>
        <end position="425"/>
    </location>
</feature>
<dbReference type="Proteomes" id="UP000694904">
    <property type="component" value="Chromosome 2"/>
</dbReference>
<comment type="similarity">
    <text evidence="5">Belongs to the protein kinase superfamily.</text>
</comment>
<dbReference type="PROSITE" id="PS00108">
    <property type="entry name" value="PROTEIN_KINASE_ST"/>
    <property type="match status" value="1"/>
</dbReference>
<dbReference type="SUPFAM" id="SSF56112">
    <property type="entry name" value="Protein kinase-like (PK-like)"/>
    <property type="match status" value="1"/>
</dbReference>
<dbReference type="Pfam" id="PF00069">
    <property type="entry name" value="Pkinase"/>
    <property type="match status" value="1"/>
</dbReference>
<reference evidence="8" key="1">
    <citation type="journal article" date="1997" name="Nucleic Acids Res.">
        <title>tRNAscan-SE: a program for improved detection of transfer RNA genes in genomic sequence.</title>
        <authorList>
            <person name="Lowe T.M."/>
            <person name="Eddy S.R."/>
        </authorList>
    </citation>
    <scope>NUCLEOTIDE SEQUENCE [LARGE SCALE GENOMIC DNA]</scope>
</reference>
<keyword evidence="3 4" id="KW-0067">ATP-binding</keyword>
<dbReference type="PROSITE" id="PS50011">
    <property type="entry name" value="PROTEIN_KINASE_DOM"/>
    <property type="match status" value="1"/>
</dbReference>
<accession>A0ABM1Q4Q5</accession>
<gene>
    <name evidence="9" type="primary">LOC108621549</name>
</gene>
<sequence length="468" mass="51784">MELRVGNKYRLGRKIGSGSFGDIYLGTTINTGEEVAIKLECIRTKHPQLHIESKFYKTMQGGIGIPRIIWCGSEGDYNVMVMELLGPSLEDLFNFCSRRFSLKTVLLLADQMISRIDYIHSRDFIHRDIKPDNFLMGLGKKGNLVYIIDFGLAKKFRDPRSLKHIQYRENKNLTGTARYASINTHLGIEQSRRDDLESLGYVLMYFNLGALPWQGLKAANKRQKYERISEKKLSTSIVVLCKGFPSEFVNYLNFCRQMHFDQRPDYCHLRKLFRNLFHRLGFTYDYVFDWNLLKFGGPRNPQAIQQAQDGVDGQGQGQGQDAAAAAAAVAAAASHQQQQQHKVNTAMVTASGSTQQMLGSSSGAGQTLAMLGGGGGAGGNGGAGGQLIGNGGLNMDDSMAATNSSRQPYDTPERRPSIRMRQGGGLQAGGVVGDLINNCKSAAKKRKYALQLMQAPPAKYRYSLNNNL</sequence>
<dbReference type="InterPro" id="IPR000719">
    <property type="entry name" value="Prot_kinase_dom"/>
</dbReference>
<feature type="binding site" evidence="4">
    <location>
        <position position="38"/>
    </location>
    <ligand>
        <name>ATP</name>
        <dbReference type="ChEBI" id="CHEBI:30616"/>
    </ligand>
</feature>
<keyword evidence="8" id="KW-1185">Reference proteome</keyword>
<proteinExistence type="inferred from homology"/>
<evidence type="ECO:0000256" key="3">
    <source>
        <dbReference type="ARBA" id="ARBA00022840"/>
    </source>
</evidence>
<dbReference type="InterPro" id="IPR050235">
    <property type="entry name" value="CK1_Ser-Thr_kinase"/>
</dbReference>
<evidence type="ECO:0000313" key="8">
    <source>
        <dbReference type="Proteomes" id="UP000694904"/>
    </source>
</evidence>
<dbReference type="PROSITE" id="PS00107">
    <property type="entry name" value="PROTEIN_KINASE_ATP"/>
    <property type="match status" value="1"/>
</dbReference>
<keyword evidence="2 4" id="KW-0547">Nucleotide-binding</keyword>
<organism evidence="8 9">
    <name type="scientific">Drosophila arizonae</name>
    <name type="common">Fruit fly</name>
    <dbReference type="NCBI Taxonomy" id="7263"/>
    <lineage>
        <taxon>Eukaryota</taxon>
        <taxon>Metazoa</taxon>
        <taxon>Ecdysozoa</taxon>
        <taxon>Arthropoda</taxon>
        <taxon>Hexapoda</taxon>
        <taxon>Insecta</taxon>
        <taxon>Pterygota</taxon>
        <taxon>Neoptera</taxon>
        <taxon>Endopterygota</taxon>
        <taxon>Diptera</taxon>
        <taxon>Brachycera</taxon>
        <taxon>Muscomorpha</taxon>
        <taxon>Ephydroidea</taxon>
        <taxon>Drosophilidae</taxon>
        <taxon>Drosophila</taxon>
    </lineage>
</organism>
<keyword evidence="5" id="KW-0723">Serine/threonine-protein kinase</keyword>